<dbReference type="GO" id="GO:0006355">
    <property type="term" value="P:regulation of DNA-templated transcription"/>
    <property type="evidence" value="ECO:0007669"/>
    <property type="project" value="InterPro"/>
</dbReference>
<comment type="caution">
    <text evidence="2">The sequence shown here is derived from an EMBL/GenBank/DDBJ whole genome shotgun (WGS) entry which is preliminary data.</text>
</comment>
<evidence type="ECO:0000256" key="1">
    <source>
        <dbReference type="SAM" id="Coils"/>
    </source>
</evidence>
<sequence>MSNILDGLTIDDVINNNKNTEINIETLDDTKVELMQKKIDDGSIFELTLKEVFSYLDLSYVDKRDKKGALWVIGDNSLNDLMQLFEKHGFKFIFSSKGGRASKNMPAWFTTAKGDRLSPDGTTEQNYEIIKNYGYISDNTRHVCINYMRWYNNPPAFDIREWNNTSCEKPGKGIVLNKEEILKLRDVLREDTIFSKDELLQVIDLGNASIDDYGLVTVLNDKGNWSTEARVIDWGYKKGLDIRKWDHKHTKCGKGVNLKQSELEKLIAILESIEL</sequence>
<accession>A0A1Q6R2S6</accession>
<evidence type="ECO:0000313" key="2">
    <source>
        <dbReference type="EMBL" id="OLA36681.1"/>
    </source>
</evidence>
<dbReference type="GO" id="GO:0003677">
    <property type="term" value="F:DNA binding"/>
    <property type="evidence" value="ECO:0007669"/>
    <property type="project" value="InterPro"/>
</dbReference>
<proteinExistence type="predicted"/>
<dbReference type="AlphaFoldDB" id="A0A1Q6R2S6"/>
<organism evidence="2 3">
    <name type="scientific">Phascolarctobacterium succinatutens</name>
    <dbReference type="NCBI Taxonomy" id="626940"/>
    <lineage>
        <taxon>Bacteria</taxon>
        <taxon>Bacillati</taxon>
        <taxon>Bacillota</taxon>
        <taxon>Negativicutes</taxon>
        <taxon>Acidaminococcales</taxon>
        <taxon>Acidaminococcaceae</taxon>
        <taxon>Phascolarctobacterium</taxon>
    </lineage>
</organism>
<dbReference type="Proteomes" id="UP000186777">
    <property type="component" value="Unassembled WGS sequence"/>
</dbReference>
<gene>
    <name evidence="2" type="ORF">BHW43_09045</name>
</gene>
<protein>
    <submittedName>
        <fullName evidence="2">Uncharacterized protein</fullName>
    </submittedName>
</protein>
<reference evidence="2 3" key="1">
    <citation type="journal article" date="2016" name="Nat. Biotechnol.">
        <title>Measurement of bacterial replication rates in microbial communities.</title>
        <authorList>
            <person name="Brown C.T."/>
            <person name="Olm M.R."/>
            <person name="Thomas B.C."/>
            <person name="Banfield J.F."/>
        </authorList>
    </citation>
    <scope>NUCLEOTIDE SEQUENCE [LARGE SCALE GENOMIC DNA]</scope>
    <source>
        <strain evidence="2">46_33</strain>
    </source>
</reference>
<dbReference type="Gene3D" id="2.30.31.70">
    <property type="match status" value="2"/>
</dbReference>
<evidence type="ECO:0000313" key="3">
    <source>
        <dbReference type="Proteomes" id="UP000186777"/>
    </source>
</evidence>
<dbReference type="RefSeq" id="WP_303680301.1">
    <property type="nucleotide sequence ID" value="NZ_MNTG01000042.1"/>
</dbReference>
<dbReference type="STRING" id="626940.BHW43_09045"/>
<dbReference type="EMBL" id="MNTG01000042">
    <property type="protein sequence ID" value="OLA36681.1"/>
    <property type="molecule type" value="Genomic_DNA"/>
</dbReference>
<name>A0A1Q6R2S6_9FIRM</name>
<feature type="coiled-coil region" evidence="1">
    <location>
        <begin position="10"/>
        <end position="37"/>
    </location>
</feature>
<keyword evidence="1" id="KW-0175">Coiled coil</keyword>